<feature type="non-terminal residue" evidence="2">
    <location>
        <position position="1"/>
    </location>
</feature>
<feature type="non-terminal residue" evidence="2">
    <location>
        <position position="159"/>
    </location>
</feature>
<sequence>LTDRDVTEEGEQGRASDDQRSEGREERSNSWTGRHGAAQGGHAPTQGGVALSGIPAGQHVSRCHRVASACASVSSTIQREHRPCMAGAMCHLTDGGDARAKDGDAEGSGACGPRGHQPEGNCSFRNELETSLVYEAHVANRKISQAMDPPEMLIKDPYA</sequence>
<dbReference type="Proteomes" id="UP000437017">
    <property type="component" value="Unassembled WGS sequence"/>
</dbReference>
<accession>A0A643BSC9</accession>
<protein>
    <submittedName>
        <fullName evidence="2">Uncharacterized protein</fullName>
    </submittedName>
</protein>
<keyword evidence="3" id="KW-1185">Reference proteome</keyword>
<dbReference type="EMBL" id="SGJD01004985">
    <property type="protein sequence ID" value="KAB0390899.1"/>
    <property type="molecule type" value="Genomic_DNA"/>
</dbReference>
<feature type="compositionally biased region" description="Basic and acidic residues" evidence="1">
    <location>
        <begin position="1"/>
        <end position="28"/>
    </location>
</feature>
<evidence type="ECO:0000313" key="2">
    <source>
        <dbReference type="EMBL" id="KAB0390899.1"/>
    </source>
</evidence>
<dbReference type="AlphaFoldDB" id="A0A643BSC9"/>
<reference evidence="2 3" key="1">
    <citation type="journal article" date="2019" name="PLoS ONE">
        <title>Genomic analyses reveal an absence of contemporary introgressive admixture between fin whales and blue whales, despite known hybrids.</title>
        <authorList>
            <person name="Westbury M.V."/>
            <person name="Petersen B."/>
            <person name="Lorenzen E.D."/>
        </authorList>
    </citation>
    <scope>NUCLEOTIDE SEQUENCE [LARGE SCALE GENOMIC DNA]</scope>
    <source>
        <strain evidence="2">FinWhale-01</strain>
    </source>
</reference>
<evidence type="ECO:0000313" key="3">
    <source>
        <dbReference type="Proteomes" id="UP000437017"/>
    </source>
</evidence>
<proteinExistence type="predicted"/>
<feature type="region of interest" description="Disordered" evidence="1">
    <location>
        <begin position="1"/>
        <end position="54"/>
    </location>
</feature>
<comment type="caution">
    <text evidence="2">The sequence shown here is derived from an EMBL/GenBank/DDBJ whole genome shotgun (WGS) entry which is preliminary data.</text>
</comment>
<name>A0A643BSC9_BALPH</name>
<organism evidence="2 3">
    <name type="scientific">Balaenoptera physalus</name>
    <name type="common">Fin whale</name>
    <name type="synonym">Balaena physalus</name>
    <dbReference type="NCBI Taxonomy" id="9770"/>
    <lineage>
        <taxon>Eukaryota</taxon>
        <taxon>Metazoa</taxon>
        <taxon>Chordata</taxon>
        <taxon>Craniata</taxon>
        <taxon>Vertebrata</taxon>
        <taxon>Euteleostomi</taxon>
        <taxon>Mammalia</taxon>
        <taxon>Eutheria</taxon>
        <taxon>Laurasiatheria</taxon>
        <taxon>Artiodactyla</taxon>
        <taxon>Whippomorpha</taxon>
        <taxon>Cetacea</taxon>
        <taxon>Mysticeti</taxon>
        <taxon>Balaenopteridae</taxon>
        <taxon>Balaenoptera</taxon>
    </lineage>
</organism>
<gene>
    <name evidence="2" type="ORF">E2I00_003342</name>
</gene>
<evidence type="ECO:0000256" key="1">
    <source>
        <dbReference type="SAM" id="MobiDB-lite"/>
    </source>
</evidence>